<sequence length="911" mass="105660">MMLQMQENAEQTFINDILAQAGFRSRSFGNVTLRQSNSYYTAKYIRVPAHIRSEHIYKLLHEHWQVLHPALIISILGQYKDQDQSYWGNRLCQTLNQAMQDFTVLVITDGINHSLVNSVGRMFAKQRLQSSYCKSSLLGIPIWQQLKNDKVLIGNNEIGMTSAVYDIEADANSDDQSNYLEPFHDYLVMIDTANADQQDEVRVIVIMGTREGNAMITDDDIQGLIAKEFHLSDTKNPLIQNCTQNILGILRKSSQVYIIKPAENFEQRLYEIIFQAYAYDMVGKLKLQILYNKLDQAQLDKALYKLCCSTHPVDDFIKKTALSRGCKSSVYALLQNGQLTLFSAMDSLLKSNTVSDHVIDTLSSLMDTMDADLIQYLTLRRLETIYQKNLNNLLTFIGLYAHDRAIRSNDNLHKLDDSQFLHKVGLRIATLLGHDYRNPYGCHVETQGIDNTLNLQLQWPVRDLFLWSILTGRYNLSIAIWKRLAHPIAAAIVASRLLQSLENDLTEEYPQYCQDYPRKLKAIQKITRTYQNLALQVMDEIYSKHPKHSVLDLLQELPEWGHVSVFSLIFTSQTADDLVEHDCYYNALKWQWNGQLISYLKRKEPQNRLNDSDESTDRPFIFRNWFIEVARILYGLDFIIFTLRLLQIFCIWPSHGPKLPMIGKMLGDLMSFLAIMLVFVIGFGVCYHALLFPTWTSPITIVKNILIVPYYRLYGELFINDQGVIECQKRNFTSYAYYNCEAVQVVVNVVVVIYLIITIILLLNLLIAIMSKSYERLQDETERIWKFQFNAIVREFSGKSIILPPFNLLTLPVLIRSFWMTVNRNGKTDCLQKYMYHNFNTNFDEKSIFDIQSMIRELAVLRDRMLSIKNNSYMKYEDDYETIIQSLEAQSRDRLILGHSLQIDLTLIKDM</sequence>
<evidence type="ECO:0000256" key="5">
    <source>
        <dbReference type="ARBA" id="ARBA00023065"/>
    </source>
</evidence>
<evidence type="ECO:0000256" key="1">
    <source>
        <dbReference type="ARBA" id="ARBA00004141"/>
    </source>
</evidence>
<dbReference type="PhylomeDB" id="B3RIG9"/>
<evidence type="ECO:0000259" key="11">
    <source>
        <dbReference type="Pfam" id="PF25508"/>
    </source>
</evidence>
<keyword evidence="5" id="KW-0406">Ion transport</keyword>
<feature type="domain" description="TRPM-like" evidence="11">
    <location>
        <begin position="373"/>
        <end position="568"/>
    </location>
</feature>
<keyword evidence="2" id="KW-0813">Transport</keyword>
<dbReference type="HOGENOM" id="CLU_310653_0_0_1"/>
<feature type="domain" description="Ion transport" evidence="9">
    <location>
        <begin position="638"/>
        <end position="781"/>
    </location>
</feature>
<gene>
    <name evidence="12" type="ORF">TRIADDRAFT_51314</name>
</gene>
<keyword evidence="13" id="KW-1185">Reference proteome</keyword>
<dbReference type="Pfam" id="PF18139">
    <property type="entry name" value="LSDAT_euk"/>
    <property type="match status" value="1"/>
</dbReference>
<dbReference type="PRINTS" id="PR01097">
    <property type="entry name" value="TRNSRECEPTRP"/>
</dbReference>
<evidence type="ECO:0000256" key="4">
    <source>
        <dbReference type="ARBA" id="ARBA00022989"/>
    </source>
</evidence>
<evidence type="ECO:0000256" key="3">
    <source>
        <dbReference type="ARBA" id="ARBA00022692"/>
    </source>
</evidence>
<evidence type="ECO:0000313" key="12">
    <source>
        <dbReference type="EMBL" id="EDV28417.1"/>
    </source>
</evidence>
<keyword evidence="7" id="KW-0407">Ion channel</keyword>
<dbReference type="GeneID" id="6748834"/>
<dbReference type="Proteomes" id="UP000009022">
    <property type="component" value="Unassembled WGS sequence"/>
</dbReference>
<keyword evidence="6 8" id="KW-0472">Membrane</keyword>
<dbReference type="InterPro" id="IPR057366">
    <property type="entry name" value="TRPM-like"/>
</dbReference>
<dbReference type="PANTHER" id="PTHR13800">
    <property type="entry name" value="TRANSIENT RECEPTOR POTENTIAL CATION CHANNEL, SUBFAMILY M, MEMBER 6"/>
    <property type="match status" value="1"/>
</dbReference>
<accession>B3RIG9</accession>
<name>B3RIG9_TRIAD</name>
<dbReference type="InterPro" id="IPR002153">
    <property type="entry name" value="TRPC_channel"/>
</dbReference>
<evidence type="ECO:0000259" key="10">
    <source>
        <dbReference type="Pfam" id="PF18139"/>
    </source>
</evidence>
<feature type="domain" description="TRPM SLOG" evidence="10">
    <location>
        <begin position="42"/>
        <end position="195"/>
    </location>
</feature>
<dbReference type="InterPro" id="IPR050927">
    <property type="entry name" value="TRPM"/>
</dbReference>
<evidence type="ECO:0000256" key="6">
    <source>
        <dbReference type="ARBA" id="ARBA00023136"/>
    </source>
</evidence>
<dbReference type="InParanoid" id="B3RIG9"/>
<dbReference type="PANTHER" id="PTHR13800:SF12">
    <property type="entry name" value="TRANSIENT RECEPTOR POTENTIAL CATION CHANNEL SUBFAMILY M MEMBER-LIKE 2"/>
    <property type="match status" value="1"/>
</dbReference>
<dbReference type="InterPro" id="IPR041491">
    <property type="entry name" value="TRPM_SLOG"/>
</dbReference>
<dbReference type="InterPro" id="IPR005821">
    <property type="entry name" value="Ion_trans_dom"/>
</dbReference>
<dbReference type="EMBL" id="DS985241">
    <property type="protein sequence ID" value="EDV28417.1"/>
    <property type="molecule type" value="Genomic_DNA"/>
</dbReference>
<evidence type="ECO:0000259" key="9">
    <source>
        <dbReference type="Pfam" id="PF00520"/>
    </source>
</evidence>
<reference evidence="12 13" key="1">
    <citation type="journal article" date="2008" name="Nature">
        <title>The Trichoplax genome and the nature of placozoans.</title>
        <authorList>
            <person name="Srivastava M."/>
            <person name="Begovic E."/>
            <person name="Chapman J."/>
            <person name="Putnam N.H."/>
            <person name="Hellsten U."/>
            <person name="Kawashima T."/>
            <person name="Kuo A."/>
            <person name="Mitros T."/>
            <person name="Salamov A."/>
            <person name="Carpenter M.L."/>
            <person name="Signorovitch A.Y."/>
            <person name="Moreno M.A."/>
            <person name="Kamm K."/>
            <person name="Grimwood J."/>
            <person name="Schmutz J."/>
            <person name="Shapiro H."/>
            <person name="Grigoriev I.V."/>
            <person name="Buss L.W."/>
            <person name="Schierwater B."/>
            <person name="Dellaporta S.L."/>
            <person name="Rokhsar D.S."/>
        </authorList>
    </citation>
    <scope>NUCLEOTIDE SEQUENCE [LARGE SCALE GENOMIC DNA]</scope>
    <source>
        <strain evidence="12 13">Grell-BS-1999</strain>
    </source>
</reference>
<dbReference type="OrthoDB" id="9994106at2759"/>
<dbReference type="KEGG" id="tad:TRIADDRAFT_51314"/>
<feature type="transmembrane region" description="Helical" evidence="8">
    <location>
        <begin position="745"/>
        <end position="767"/>
    </location>
</feature>
<comment type="subcellular location">
    <subcellularLocation>
        <location evidence="1">Membrane</location>
        <topology evidence="1">Multi-pass membrane protein</topology>
    </subcellularLocation>
</comment>
<evidence type="ECO:0000256" key="2">
    <source>
        <dbReference type="ARBA" id="ARBA00022448"/>
    </source>
</evidence>
<organism evidence="12 13">
    <name type="scientific">Trichoplax adhaerens</name>
    <name type="common">Trichoplax reptans</name>
    <dbReference type="NCBI Taxonomy" id="10228"/>
    <lineage>
        <taxon>Eukaryota</taxon>
        <taxon>Metazoa</taxon>
        <taxon>Placozoa</taxon>
        <taxon>Uniplacotomia</taxon>
        <taxon>Trichoplacea</taxon>
        <taxon>Trichoplacidae</taxon>
        <taxon>Trichoplax</taxon>
    </lineage>
</organism>
<dbReference type="eggNOG" id="KOG3614">
    <property type="taxonomic scope" value="Eukaryota"/>
</dbReference>
<dbReference type="GO" id="GO:0099604">
    <property type="term" value="F:ligand-gated calcium channel activity"/>
    <property type="evidence" value="ECO:0000318"/>
    <property type="project" value="GO_Central"/>
</dbReference>
<keyword evidence="3 8" id="KW-0812">Transmembrane</keyword>
<keyword evidence="4 8" id="KW-1133">Transmembrane helix</keyword>
<dbReference type="GO" id="GO:0005886">
    <property type="term" value="C:plasma membrane"/>
    <property type="evidence" value="ECO:0000318"/>
    <property type="project" value="GO_Central"/>
</dbReference>
<feature type="transmembrane region" description="Helical" evidence="8">
    <location>
        <begin position="672"/>
        <end position="690"/>
    </location>
</feature>
<proteinExistence type="predicted"/>
<dbReference type="GO" id="GO:0070588">
    <property type="term" value="P:calcium ion transmembrane transport"/>
    <property type="evidence" value="ECO:0000318"/>
    <property type="project" value="GO_Central"/>
</dbReference>
<dbReference type="RefSeq" id="XP_002107619.1">
    <property type="nucleotide sequence ID" value="XM_002107583.1"/>
</dbReference>
<evidence type="ECO:0000256" key="7">
    <source>
        <dbReference type="ARBA" id="ARBA00023303"/>
    </source>
</evidence>
<protein>
    <recommendedName>
        <fullName evidence="14">TRPM SLOG domain-containing protein</fullName>
    </recommendedName>
</protein>
<evidence type="ECO:0000313" key="13">
    <source>
        <dbReference type="Proteomes" id="UP000009022"/>
    </source>
</evidence>
<dbReference type="AlphaFoldDB" id="B3RIG9"/>
<dbReference type="Pfam" id="PF00520">
    <property type="entry name" value="Ion_trans"/>
    <property type="match status" value="1"/>
</dbReference>
<evidence type="ECO:0008006" key="14">
    <source>
        <dbReference type="Google" id="ProtNLM"/>
    </source>
</evidence>
<evidence type="ECO:0000256" key="8">
    <source>
        <dbReference type="SAM" id="Phobius"/>
    </source>
</evidence>
<dbReference type="Pfam" id="PF25508">
    <property type="entry name" value="TRPM2"/>
    <property type="match status" value="1"/>
</dbReference>
<dbReference type="CTD" id="6748834"/>